<keyword evidence="2" id="KW-0560">Oxidoreductase</keyword>
<reference evidence="6" key="1">
    <citation type="submission" date="2019-02" db="EMBL/GenBank/DDBJ databases">
        <authorList>
            <person name="Li S.-H."/>
        </authorList>
    </citation>
    <scope>NUCLEOTIDE SEQUENCE</scope>
    <source>
        <strain evidence="6">IMCC14734</strain>
    </source>
</reference>
<dbReference type="InterPro" id="IPR036291">
    <property type="entry name" value="NAD(P)-bd_dom_sf"/>
</dbReference>
<proteinExistence type="inferred from homology"/>
<dbReference type="SMART" id="SM00919">
    <property type="entry name" value="Malic_M"/>
    <property type="match status" value="1"/>
</dbReference>
<dbReference type="NCBIfam" id="NF010052">
    <property type="entry name" value="PRK13529.1"/>
    <property type="match status" value="1"/>
</dbReference>
<evidence type="ECO:0000259" key="4">
    <source>
        <dbReference type="SMART" id="SM00919"/>
    </source>
</evidence>
<dbReference type="InterPro" id="IPR012301">
    <property type="entry name" value="Malic_N_dom"/>
</dbReference>
<dbReference type="RefSeq" id="WP_279246593.1">
    <property type="nucleotide sequence ID" value="NZ_SHNN01000003.1"/>
</dbReference>
<feature type="domain" description="Malic enzyme N-terminal" evidence="5">
    <location>
        <begin position="74"/>
        <end position="254"/>
    </location>
</feature>
<dbReference type="InterPro" id="IPR037062">
    <property type="entry name" value="Malic_N_dom_sf"/>
</dbReference>
<evidence type="ECO:0000313" key="6">
    <source>
        <dbReference type="EMBL" id="MCX2982582.1"/>
    </source>
</evidence>
<evidence type="ECO:0000256" key="3">
    <source>
        <dbReference type="RuleBase" id="RU003427"/>
    </source>
</evidence>
<dbReference type="InterPro" id="IPR012302">
    <property type="entry name" value="Malic_NAD-bd"/>
</dbReference>
<dbReference type="CDD" id="cd05312">
    <property type="entry name" value="NAD_bind_1_malic_enz"/>
    <property type="match status" value="1"/>
</dbReference>
<evidence type="ECO:0000313" key="7">
    <source>
        <dbReference type="Proteomes" id="UP001143362"/>
    </source>
</evidence>
<dbReference type="Pfam" id="PF00390">
    <property type="entry name" value="malic"/>
    <property type="match status" value="1"/>
</dbReference>
<evidence type="ECO:0000256" key="1">
    <source>
        <dbReference type="ARBA" id="ARBA00008785"/>
    </source>
</evidence>
<dbReference type="Gene3D" id="3.40.50.720">
    <property type="entry name" value="NAD(P)-binding Rossmann-like Domain"/>
    <property type="match status" value="1"/>
</dbReference>
<name>A0ABT3TJV0_9GAMM</name>
<dbReference type="Proteomes" id="UP001143362">
    <property type="component" value="Unassembled WGS sequence"/>
</dbReference>
<dbReference type="PRINTS" id="PR00072">
    <property type="entry name" value="MALOXRDTASE"/>
</dbReference>
<keyword evidence="3" id="KW-0479">Metal-binding</keyword>
<dbReference type="PANTHER" id="PTHR23406:SF90">
    <property type="entry name" value="MALIC ENZYME-RELATED"/>
    <property type="match status" value="1"/>
</dbReference>
<dbReference type="SMART" id="SM01274">
    <property type="entry name" value="malic"/>
    <property type="match status" value="1"/>
</dbReference>
<keyword evidence="7" id="KW-1185">Reference proteome</keyword>
<feature type="domain" description="Malic enzyme NAD-binding" evidence="4">
    <location>
        <begin position="264"/>
        <end position="515"/>
    </location>
</feature>
<dbReference type="Gene3D" id="3.40.50.10380">
    <property type="entry name" value="Malic enzyme, N-terminal domain"/>
    <property type="match status" value="1"/>
</dbReference>
<sequence length="545" mass="58991">MDDAGEIPGGVRLLHDPLRNKGTSFTLAERRALGLNGLLPPRVHTLAEQERRVLGNVRSKSGDLERYLFLIALQDRNETLFYRVLMNHIEEIMPLIYTPTVGKACQEFGHIYRRPRGLYISLDDLGQVADVLANWPHPDVRVIVVTDGERILGLGDLGANGMGIPVGKLSLYTGCAGIAPEHCLPVTLDVGTNNESLLGDELYNGLEQRRERGASYDDLVAEFMDAAQQQFPGVLIQLEDFGNRNAFRLLKHYRDLACVFDDDIQGTGAVALAGLKAAMRISKGKLEHQRLLFYGAGQAGIGIGRSVVAALVAMGISESEARQCCWYFDSQGLLVSGRSDIPEQKQTFAHDQQAIANFEDAVEVLQPTALIGAAGQAGVFSESIIRSMAEYNQRPLIFALSNPTTKAECTAEQAYQWSDGRAVFASGSPFAPVSYAAKKFVSGQGNNAYIFPGVGLGVLASGSTRVTDTMFLAAANCLADQVTAEDLQLGRVYPPLSNITEVSALIAAAVAEVAWEEGVASVVRPDNPLAAIKAMMYQPVYPHYA</sequence>
<dbReference type="PANTHER" id="PTHR23406">
    <property type="entry name" value="MALIC ENZYME-RELATED"/>
    <property type="match status" value="1"/>
</dbReference>
<dbReference type="Pfam" id="PF03949">
    <property type="entry name" value="Malic_M"/>
    <property type="match status" value="1"/>
</dbReference>
<dbReference type="InterPro" id="IPR001891">
    <property type="entry name" value="Malic_OxRdtase"/>
</dbReference>
<dbReference type="PIRSF" id="PIRSF000106">
    <property type="entry name" value="ME"/>
    <property type="match status" value="1"/>
</dbReference>
<gene>
    <name evidence="6" type="ORF">EYC98_17095</name>
</gene>
<comment type="caution">
    <text evidence="6">The sequence shown here is derived from an EMBL/GenBank/DDBJ whole genome shotgun (WGS) entry which is preliminary data.</text>
</comment>
<accession>A0ABT3TJV0</accession>
<evidence type="ECO:0000256" key="2">
    <source>
        <dbReference type="ARBA" id="ARBA00023002"/>
    </source>
</evidence>
<dbReference type="InterPro" id="IPR046346">
    <property type="entry name" value="Aminoacid_DH-like_N_sf"/>
</dbReference>
<protein>
    <submittedName>
        <fullName evidence="6">NAD-dependent malic enzyme</fullName>
    </submittedName>
</protein>
<comment type="similarity">
    <text evidence="1 3">Belongs to the malic enzymes family.</text>
</comment>
<dbReference type="SUPFAM" id="SSF51735">
    <property type="entry name" value="NAD(P)-binding Rossmann-fold domains"/>
    <property type="match status" value="1"/>
</dbReference>
<dbReference type="EMBL" id="SHNN01000003">
    <property type="protein sequence ID" value="MCX2982582.1"/>
    <property type="molecule type" value="Genomic_DNA"/>
</dbReference>
<dbReference type="SUPFAM" id="SSF53223">
    <property type="entry name" value="Aminoacid dehydrogenase-like, N-terminal domain"/>
    <property type="match status" value="1"/>
</dbReference>
<evidence type="ECO:0000259" key="5">
    <source>
        <dbReference type="SMART" id="SM01274"/>
    </source>
</evidence>
<organism evidence="6 7">
    <name type="scientific">Candidatus Litorirhabdus singularis</name>
    <dbReference type="NCBI Taxonomy" id="2518993"/>
    <lineage>
        <taxon>Bacteria</taxon>
        <taxon>Pseudomonadati</taxon>
        <taxon>Pseudomonadota</taxon>
        <taxon>Gammaproteobacteria</taxon>
        <taxon>Cellvibrionales</taxon>
        <taxon>Halieaceae</taxon>
        <taxon>Candidatus Litorirhabdus</taxon>
    </lineage>
</organism>